<sequence>MATEHTVIVGASHAAAQLVTSLRQGGTITYRKRARKALPAGQNANSESLADDNVEAQQAFAN</sequence>
<dbReference type="Proteomes" id="UP000295554">
    <property type="component" value="Unassembled WGS sequence"/>
</dbReference>
<protein>
    <submittedName>
        <fullName evidence="2">Uncharacterized protein</fullName>
    </submittedName>
</protein>
<evidence type="ECO:0000313" key="3">
    <source>
        <dbReference type="Proteomes" id="UP000295554"/>
    </source>
</evidence>
<feature type="region of interest" description="Disordered" evidence="1">
    <location>
        <begin position="37"/>
        <end position="62"/>
    </location>
</feature>
<comment type="caution">
    <text evidence="2">The sequence shown here is derived from an EMBL/GenBank/DDBJ whole genome shotgun (WGS) entry which is preliminary data.</text>
</comment>
<dbReference type="AlphaFoldDB" id="A0A4R5LRE6"/>
<gene>
    <name evidence="2" type="ORF">E2F43_07845</name>
</gene>
<dbReference type="EMBL" id="SMSE01000002">
    <property type="protein sequence ID" value="TDG13443.1"/>
    <property type="molecule type" value="Genomic_DNA"/>
</dbReference>
<reference evidence="2 3" key="1">
    <citation type="submission" date="2019-03" db="EMBL/GenBank/DDBJ databases">
        <title>Seongchinamella monodicae gen. nov., sp. nov., a novel member of the Gammaproteobacteria isolated from a tidal mudflat of beach.</title>
        <authorList>
            <person name="Yang H.G."/>
            <person name="Kang J.W."/>
            <person name="Lee S.D."/>
        </authorList>
    </citation>
    <scope>NUCLEOTIDE SEQUENCE [LARGE SCALE GENOMIC DNA]</scope>
    <source>
        <strain evidence="2 3">GH4-78</strain>
    </source>
</reference>
<organism evidence="2 3">
    <name type="scientific">Seongchinamella unica</name>
    <dbReference type="NCBI Taxonomy" id="2547392"/>
    <lineage>
        <taxon>Bacteria</taxon>
        <taxon>Pseudomonadati</taxon>
        <taxon>Pseudomonadota</taxon>
        <taxon>Gammaproteobacteria</taxon>
        <taxon>Cellvibrionales</taxon>
        <taxon>Halieaceae</taxon>
        <taxon>Seongchinamella</taxon>
    </lineage>
</organism>
<dbReference type="RefSeq" id="WP_133211421.1">
    <property type="nucleotide sequence ID" value="NZ_SMSE01000002.1"/>
</dbReference>
<evidence type="ECO:0000256" key="1">
    <source>
        <dbReference type="SAM" id="MobiDB-lite"/>
    </source>
</evidence>
<name>A0A4R5LRE6_9GAMM</name>
<proteinExistence type="predicted"/>
<accession>A0A4R5LRE6</accession>
<keyword evidence="3" id="KW-1185">Reference proteome</keyword>
<dbReference type="OrthoDB" id="9800167at2"/>
<evidence type="ECO:0000313" key="2">
    <source>
        <dbReference type="EMBL" id="TDG13443.1"/>
    </source>
</evidence>